<organism evidence="1 2">
    <name type="scientific">Niveispirillum cyanobacteriorum</name>
    <dbReference type="NCBI Taxonomy" id="1612173"/>
    <lineage>
        <taxon>Bacteria</taxon>
        <taxon>Pseudomonadati</taxon>
        <taxon>Pseudomonadota</taxon>
        <taxon>Alphaproteobacteria</taxon>
        <taxon>Rhodospirillales</taxon>
        <taxon>Azospirillaceae</taxon>
        <taxon>Niveispirillum</taxon>
    </lineage>
</organism>
<dbReference type="OrthoDB" id="80065at2"/>
<keyword evidence="1" id="KW-0614">Plasmid</keyword>
<protein>
    <submittedName>
        <fullName evidence="1">DUF969 domain-containing protein</fullName>
    </submittedName>
</protein>
<dbReference type="EMBL" id="CP025614">
    <property type="protein sequence ID" value="AUN33863.1"/>
    <property type="molecule type" value="Genomic_DNA"/>
</dbReference>
<proteinExistence type="predicted"/>
<geneLocation type="plasmid" evidence="1 2">
    <name>unnamed2</name>
</geneLocation>
<dbReference type="Proteomes" id="UP000234752">
    <property type="component" value="Plasmid unnamed2"/>
</dbReference>
<keyword evidence="2" id="KW-1185">Reference proteome</keyword>
<dbReference type="AlphaFoldDB" id="A0A2K9NLE9"/>
<reference evidence="1 2" key="1">
    <citation type="submission" date="2017-12" db="EMBL/GenBank/DDBJ databases">
        <title>Genomes of bacteria within cyanobacterial aggregates.</title>
        <authorList>
            <person name="Cai H."/>
        </authorList>
    </citation>
    <scope>NUCLEOTIDE SEQUENCE [LARGE SCALE GENOMIC DNA]</scope>
    <source>
        <strain evidence="1 2">TH16</strain>
        <plasmid evidence="1 2">unnamed2</plasmid>
    </source>
</reference>
<name>A0A2K9NLE9_9PROT</name>
<evidence type="ECO:0000313" key="2">
    <source>
        <dbReference type="Proteomes" id="UP000234752"/>
    </source>
</evidence>
<dbReference type="InterPro" id="IPR010374">
    <property type="entry name" value="DUF969"/>
</dbReference>
<sequence length="223" mass="23543">MWVLLGVGVVVIGFVARINPLLVIAAAAITTGLAAGMEPLALVAALGKAFNDNRYVSLIWIVLPVIGLLEREGLQELARGLITRVKAATPGRLLLGYFMVRQALAAVGLTSVGGHAQTVRPLLAPMTEAAAEQRHGPLDDDTRNLVRAHAAAVDNIALFFGEDIFLAIASILLIKGFLEQNGVMVEPLQLSIWAIPSAIAALGVHAVRLRALDRRLGMKGAVA</sequence>
<dbReference type="KEGG" id="ncb:C0V82_25210"/>
<dbReference type="Pfam" id="PF06149">
    <property type="entry name" value="DUF969"/>
    <property type="match status" value="1"/>
</dbReference>
<evidence type="ECO:0000313" key="1">
    <source>
        <dbReference type="EMBL" id="AUN33863.1"/>
    </source>
</evidence>
<gene>
    <name evidence="1" type="ORF">C0V82_25210</name>
</gene>
<accession>A0A2K9NLE9</accession>
<dbReference type="RefSeq" id="WP_102115366.1">
    <property type="nucleotide sequence ID" value="NZ_BMGN01000009.1"/>
</dbReference>